<organism evidence="1 2">
    <name type="scientific">Paracoccus isoporae</name>
    <dbReference type="NCBI Taxonomy" id="591205"/>
    <lineage>
        <taxon>Bacteria</taxon>
        <taxon>Pseudomonadati</taxon>
        <taxon>Pseudomonadota</taxon>
        <taxon>Alphaproteobacteria</taxon>
        <taxon>Rhodobacterales</taxon>
        <taxon>Paracoccaceae</taxon>
        <taxon>Paracoccus</taxon>
    </lineage>
</organism>
<dbReference type="OrthoDB" id="8478903at2"/>
<dbReference type="STRING" id="591205.SAMN05421538_11037"/>
<keyword evidence="2" id="KW-1185">Reference proteome</keyword>
<dbReference type="EMBL" id="FNAH01000010">
    <property type="protein sequence ID" value="SDE71881.1"/>
    <property type="molecule type" value="Genomic_DNA"/>
</dbReference>
<dbReference type="InterPro" id="IPR006311">
    <property type="entry name" value="TAT_signal"/>
</dbReference>
<dbReference type="AlphaFoldDB" id="A0A1G7F7N8"/>
<evidence type="ECO:0000313" key="2">
    <source>
        <dbReference type="Proteomes" id="UP000199344"/>
    </source>
</evidence>
<proteinExistence type="predicted"/>
<dbReference type="RefSeq" id="WP_090524849.1">
    <property type="nucleotide sequence ID" value="NZ_FNAH01000010.1"/>
</dbReference>
<reference evidence="1 2" key="1">
    <citation type="submission" date="2016-10" db="EMBL/GenBank/DDBJ databases">
        <authorList>
            <person name="de Groot N.N."/>
        </authorList>
    </citation>
    <scope>NUCLEOTIDE SEQUENCE [LARGE SCALE GENOMIC DNA]</scope>
    <source>
        <strain evidence="1 2">DSM 22220</strain>
    </source>
</reference>
<protein>
    <submittedName>
        <fullName evidence="1">Membrane bound FAD containing D-sorbitol dehydrogenase</fullName>
    </submittedName>
</protein>
<accession>A0A1G7F7N8</accession>
<dbReference type="PROSITE" id="PS51318">
    <property type="entry name" value="TAT"/>
    <property type="match status" value="1"/>
</dbReference>
<gene>
    <name evidence="1" type="ORF">SAMN05421538_11037</name>
</gene>
<dbReference type="InterPro" id="IPR024651">
    <property type="entry name" value="FAD-SLDH_ssu"/>
</dbReference>
<evidence type="ECO:0000313" key="1">
    <source>
        <dbReference type="EMBL" id="SDE71881.1"/>
    </source>
</evidence>
<name>A0A1G7F7N8_9RHOB</name>
<sequence length="165" mass="17139">MRAAPTRRALLRGGASAAALAVMPGMLMPGAAVARSLNDVRDRALFHSVLYALAGPVEMAPQLLGSVSDGFVAKFGAAALDDLVAHVARAGVADVLTAQSDPTREAHLQWLTAALFTGSADPDDKTAQMVNYPVALCWKSLSFAKAPALCAGPEFGYWNGEWGAA</sequence>
<dbReference type="Proteomes" id="UP000199344">
    <property type="component" value="Unassembled WGS sequence"/>
</dbReference>
<dbReference type="Pfam" id="PF12318">
    <property type="entry name" value="FAD-SLDH"/>
    <property type="match status" value="1"/>
</dbReference>